<dbReference type="Proteomes" id="UP001269819">
    <property type="component" value="Unassembled WGS sequence"/>
</dbReference>
<dbReference type="RefSeq" id="WP_316974403.1">
    <property type="nucleotide sequence ID" value="NZ_JAWIIJ010000010.1"/>
</dbReference>
<organism evidence="2 3">
    <name type="scientific">Marinobacter xestospongiae</name>
    <dbReference type="NCBI Taxonomy" id="994319"/>
    <lineage>
        <taxon>Bacteria</taxon>
        <taxon>Pseudomonadati</taxon>
        <taxon>Pseudomonadota</taxon>
        <taxon>Gammaproteobacteria</taxon>
        <taxon>Pseudomonadales</taxon>
        <taxon>Marinobacteraceae</taxon>
        <taxon>Marinobacter</taxon>
    </lineage>
</organism>
<name>A0ABU3W1N6_9GAMM</name>
<accession>A0ABU3W1N6</accession>
<protein>
    <submittedName>
        <fullName evidence="2">Glycosyltransferase family 1 protein</fullName>
    </submittedName>
</protein>
<evidence type="ECO:0000313" key="3">
    <source>
        <dbReference type="Proteomes" id="UP001269819"/>
    </source>
</evidence>
<keyword evidence="3" id="KW-1185">Reference proteome</keyword>
<reference evidence="2 3" key="1">
    <citation type="submission" date="2023-10" db="EMBL/GenBank/DDBJ databases">
        <title>Characteristics and mechanism of a salt-tolerant marine origin heterotrophic nitrifying- aerobic denitrifying bacteria Marinobacter xestospongiae HN1.</title>
        <authorList>
            <person name="Qi R."/>
        </authorList>
    </citation>
    <scope>NUCLEOTIDE SEQUENCE [LARGE SCALE GENOMIC DNA]</scope>
    <source>
        <strain evidence="2 3">HN1</strain>
    </source>
</reference>
<dbReference type="PANTHER" id="PTHR46401">
    <property type="entry name" value="GLYCOSYLTRANSFERASE WBBK-RELATED"/>
    <property type="match status" value="1"/>
</dbReference>
<evidence type="ECO:0000259" key="1">
    <source>
        <dbReference type="Pfam" id="PF00534"/>
    </source>
</evidence>
<dbReference type="Gene3D" id="3.40.50.2000">
    <property type="entry name" value="Glycogen Phosphorylase B"/>
    <property type="match status" value="1"/>
</dbReference>
<dbReference type="PANTHER" id="PTHR46401:SF9">
    <property type="entry name" value="MANNOSYLTRANSFERASE A"/>
    <property type="match status" value="1"/>
</dbReference>
<dbReference type="EMBL" id="JAWIIJ010000010">
    <property type="protein sequence ID" value="MDV2079926.1"/>
    <property type="molecule type" value="Genomic_DNA"/>
</dbReference>
<proteinExistence type="predicted"/>
<dbReference type="SUPFAM" id="SSF53756">
    <property type="entry name" value="UDP-Glycosyltransferase/glycogen phosphorylase"/>
    <property type="match status" value="1"/>
</dbReference>
<sequence>MLLSRRIPVLALSGERNWASEWSQLDQQDSSQGISLPTLDDARFMASGASGLLRDDPSQADRAVRFLIGRLASVFTKDADAVLESLLNPRRTSFPAQRTLFVDVSDIVRMDLKTGIQRVVRRITEELLRAPPRGWRVEPVYERAGQYYLARQFTHDLLGLTLPEPNWRPDAEAKPEPGDRFLGLDWAQPMVHRARETLECWEAIGVERFFVVYDLLPLQIPQYFPRDFQDEMEVWLNDIATLGEGLLCISRTVAQEVSEWLGANNLLRGGRPWVRHFPLGADPEGVSEAPVPLPQLTVNDSSPLTLLMVGTLDGRKGYQQVLQGFEQLWRAGDDVRLVIVGRAGAQMGGLAKTLREHKAACGPAARLYWLEHVSDAQLAWLYQVCDALLCASEGEGYGLPLIEAARQGLPIISRDLPVLREVAGDGAIYFSGMKPESIKEVVLRWRSLKETGRVPAPAPPGLVSWEESAKTLWEALSRD</sequence>
<evidence type="ECO:0000313" key="2">
    <source>
        <dbReference type="EMBL" id="MDV2079926.1"/>
    </source>
</evidence>
<comment type="caution">
    <text evidence="2">The sequence shown here is derived from an EMBL/GenBank/DDBJ whole genome shotgun (WGS) entry which is preliminary data.</text>
</comment>
<dbReference type="Pfam" id="PF00534">
    <property type="entry name" value="Glycos_transf_1"/>
    <property type="match status" value="1"/>
</dbReference>
<feature type="domain" description="Glycosyl transferase family 1" evidence="1">
    <location>
        <begin position="301"/>
        <end position="446"/>
    </location>
</feature>
<dbReference type="InterPro" id="IPR001296">
    <property type="entry name" value="Glyco_trans_1"/>
</dbReference>
<dbReference type="CDD" id="cd03809">
    <property type="entry name" value="GT4_MtfB-like"/>
    <property type="match status" value="1"/>
</dbReference>
<gene>
    <name evidence="2" type="ORF">RYS15_14650</name>
</gene>